<name>A0A8G1A2U5_9EURY</name>
<dbReference type="KEGG" id="mfk:E2N92_12300"/>
<dbReference type="AlphaFoldDB" id="A0A8G1A2U5"/>
<sequence length="286" mass="30699">MTLAFLLAVLIAVAGCTSADSSATGTAGNSEGLLNATASDAVVFGQMHVKMLEGTNEVFEYILSGESDDKTEFLFSMVEAGVLNDEIRAVSDHHLLKEEYDAVDSSRTALIVSALAVIEEYETNGNVSASGLQAFEDDVDLMKSAFDEYADASYATLPGGGNDPAVSLLKMQEELLETVGESLEYVTLGNVEEKEEFYAGMDRFMAEAEAFNDTAYLRAGENVAVANRYQAMMDAVTECRSAADILFSAYEADKMLSGEDFDAYEVSVDTMKAAYDTLMASVLATV</sequence>
<proteinExistence type="predicted"/>
<accession>A0A8G1A2U5</accession>
<evidence type="ECO:0000313" key="2">
    <source>
        <dbReference type="Proteomes" id="UP000826709"/>
    </source>
</evidence>
<dbReference type="Proteomes" id="UP000826709">
    <property type="component" value="Chromosome"/>
</dbReference>
<reference evidence="1" key="2">
    <citation type="submission" date="2019-03" db="EMBL/GenBank/DDBJ databases">
        <authorList>
            <person name="Chen S.-C."/>
            <person name="Wu S.-Y."/>
            <person name="Lai M.-C."/>
        </authorList>
    </citation>
    <scope>NUCLEOTIDE SEQUENCE</scope>
    <source>
        <strain evidence="1">ML15</strain>
    </source>
</reference>
<protein>
    <submittedName>
        <fullName evidence="1">Uncharacterized protein</fullName>
    </submittedName>
</protein>
<organism evidence="1 2">
    <name type="scientific">Methanofollis formosanus</name>
    <dbReference type="NCBI Taxonomy" id="299308"/>
    <lineage>
        <taxon>Archaea</taxon>
        <taxon>Methanobacteriati</taxon>
        <taxon>Methanobacteriota</taxon>
        <taxon>Stenosarchaea group</taxon>
        <taxon>Methanomicrobia</taxon>
        <taxon>Methanomicrobiales</taxon>
        <taxon>Methanomicrobiaceae</taxon>
        <taxon>Methanofollis</taxon>
    </lineage>
</organism>
<evidence type="ECO:0000313" key="1">
    <source>
        <dbReference type="EMBL" id="QYZ80152.1"/>
    </source>
</evidence>
<gene>
    <name evidence="1" type="ORF">E2N92_12300</name>
</gene>
<reference evidence="1" key="1">
    <citation type="journal article" date="2005" name="Int. J. Syst. Evol. Microbiol.">
        <title>Methanofollis formosanus sp. nov., isolated from a fish pond.</title>
        <authorList>
            <person name="Wu S.Y."/>
            <person name="Chen S.C."/>
            <person name="Lai M.C."/>
        </authorList>
    </citation>
    <scope>NUCLEOTIDE SEQUENCE</scope>
    <source>
        <strain evidence="1">ML15</strain>
    </source>
</reference>
<keyword evidence="2" id="KW-1185">Reference proteome</keyword>
<dbReference type="EMBL" id="CP037968">
    <property type="protein sequence ID" value="QYZ80152.1"/>
    <property type="molecule type" value="Genomic_DNA"/>
</dbReference>